<evidence type="ECO:0000256" key="1">
    <source>
        <dbReference type="SAM" id="Phobius"/>
    </source>
</evidence>
<keyword evidence="3" id="KW-1185">Reference proteome</keyword>
<dbReference type="OrthoDB" id="9770600at2"/>
<feature type="transmembrane region" description="Helical" evidence="1">
    <location>
        <begin position="47"/>
        <end position="71"/>
    </location>
</feature>
<feature type="transmembrane region" description="Helical" evidence="1">
    <location>
        <begin position="287"/>
        <end position="306"/>
    </location>
</feature>
<evidence type="ECO:0008006" key="4">
    <source>
        <dbReference type="Google" id="ProtNLM"/>
    </source>
</evidence>
<sequence length="355" mass="38122">MISDTVLEQGVVRGIVTDQQASELRMLAREISAPAASEPQDDEKLRFIAGFSDIFVTIGIGLFASAVYYLVQSFAGLGVSVIALAAISWLLAELFTRRRRMALPSIVLLCVFSGAVFLAGAFYLGDWLSGPNLDPSNEQQMIVVTISAIITAILTGIHYYRFRVPITVAVGAAAIAACLVAALFGISPRFSEQNVHIIVMIVGLSFFALAMRFDLSDPERVTRRTDIAFWLHMLAAPLIVHPVIAPLITQESSLGDATLTLGTAGAILAIFAVLSLVAVIIDRRAMLVSSLIYVGYASAALIQQVGLGDQTVMPATLLTLGAFILLLSAGWRPARAMLLKLIPSHLARRLPHPIL</sequence>
<feature type="transmembrane region" description="Helical" evidence="1">
    <location>
        <begin position="167"/>
        <end position="187"/>
    </location>
</feature>
<feature type="transmembrane region" description="Helical" evidence="1">
    <location>
        <begin position="142"/>
        <end position="160"/>
    </location>
</feature>
<proteinExistence type="predicted"/>
<dbReference type="AlphaFoldDB" id="A0A512BQ77"/>
<feature type="transmembrane region" description="Helical" evidence="1">
    <location>
        <begin position="102"/>
        <end position="122"/>
    </location>
</feature>
<evidence type="ECO:0000313" key="3">
    <source>
        <dbReference type="Proteomes" id="UP000321085"/>
    </source>
</evidence>
<dbReference type="EMBL" id="BJYU01000019">
    <property type="protein sequence ID" value="GEO14094.1"/>
    <property type="molecule type" value="Genomic_DNA"/>
</dbReference>
<feature type="transmembrane region" description="Helical" evidence="1">
    <location>
        <begin position="193"/>
        <end position="215"/>
    </location>
</feature>
<feature type="transmembrane region" description="Helical" evidence="1">
    <location>
        <begin position="77"/>
        <end position="95"/>
    </location>
</feature>
<keyword evidence="1" id="KW-0472">Membrane</keyword>
<dbReference type="RefSeq" id="WP_114186778.1">
    <property type="nucleotide sequence ID" value="NZ_BJYU01000019.1"/>
</dbReference>
<comment type="caution">
    <text evidence="2">The sequence shown here is derived from an EMBL/GenBank/DDBJ whole genome shotgun (WGS) entry which is preliminary data.</text>
</comment>
<feature type="transmembrane region" description="Helical" evidence="1">
    <location>
        <begin position="227"/>
        <end position="248"/>
    </location>
</feature>
<protein>
    <recommendedName>
        <fullName evidence="4">DUF2157 domain-containing protein</fullName>
    </recommendedName>
</protein>
<dbReference type="Proteomes" id="UP000321085">
    <property type="component" value="Unassembled WGS sequence"/>
</dbReference>
<keyword evidence="1" id="KW-1133">Transmembrane helix</keyword>
<feature type="transmembrane region" description="Helical" evidence="1">
    <location>
        <begin position="260"/>
        <end position="280"/>
    </location>
</feature>
<name>A0A512BQ77_9HYPH</name>
<accession>A0A512BQ77</accession>
<gene>
    <name evidence="2" type="ORF">MAE02_17900</name>
</gene>
<reference evidence="2 3" key="1">
    <citation type="submission" date="2019-07" db="EMBL/GenBank/DDBJ databases">
        <title>Whole genome shotgun sequence of Microvirga aerophila NBRC 106136.</title>
        <authorList>
            <person name="Hosoyama A."/>
            <person name="Uohara A."/>
            <person name="Ohji S."/>
            <person name="Ichikawa N."/>
        </authorList>
    </citation>
    <scope>NUCLEOTIDE SEQUENCE [LARGE SCALE GENOMIC DNA]</scope>
    <source>
        <strain evidence="2 3">NBRC 106136</strain>
    </source>
</reference>
<organism evidence="2 3">
    <name type="scientific">Microvirga aerophila</name>
    <dbReference type="NCBI Taxonomy" id="670291"/>
    <lineage>
        <taxon>Bacteria</taxon>
        <taxon>Pseudomonadati</taxon>
        <taxon>Pseudomonadota</taxon>
        <taxon>Alphaproteobacteria</taxon>
        <taxon>Hyphomicrobiales</taxon>
        <taxon>Methylobacteriaceae</taxon>
        <taxon>Microvirga</taxon>
    </lineage>
</organism>
<evidence type="ECO:0000313" key="2">
    <source>
        <dbReference type="EMBL" id="GEO14094.1"/>
    </source>
</evidence>
<keyword evidence="1" id="KW-0812">Transmembrane</keyword>
<feature type="transmembrane region" description="Helical" evidence="1">
    <location>
        <begin position="312"/>
        <end position="331"/>
    </location>
</feature>